<dbReference type="InterPro" id="IPR020904">
    <property type="entry name" value="Sc_DH/Rdtase_CS"/>
</dbReference>
<comment type="caution">
    <text evidence="3">The sequence shown here is derived from an EMBL/GenBank/DDBJ whole genome shotgun (WGS) entry which is preliminary data.</text>
</comment>
<evidence type="ECO:0000256" key="1">
    <source>
        <dbReference type="ARBA" id="ARBA00006484"/>
    </source>
</evidence>
<protein>
    <submittedName>
        <fullName evidence="3">SDR family oxidoreductase</fullName>
    </submittedName>
</protein>
<proteinExistence type="inferred from homology"/>
<dbReference type="PROSITE" id="PS00061">
    <property type="entry name" value="ADH_SHORT"/>
    <property type="match status" value="1"/>
</dbReference>
<dbReference type="PANTHER" id="PTHR24321:SF8">
    <property type="entry name" value="ESTRADIOL 17-BETA-DEHYDROGENASE 8-RELATED"/>
    <property type="match status" value="1"/>
</dbReference>
<dbReference type="InterPro" id="IPR002347">
    <property type="entry name" value="SDR_fam"/>
</dbReference>
<dbReference type="NCBIfam" id="NF006121">
    <property type="entry name" value="PRK08265.1"/>
    <property type="match status" value="1"/>
</dbReference>
<reference evidence="4" key="1">
    <citation type="journal article" date="2019" name="Int. J. Syst. Evol. Microbiol.">
        <title>The Global Catalogue of Microorganisms (GCM) 10K type strain sequencing project: providing services to taxonomists for standard genome sequencing and annotation.</title>
        <authorList>
            <consortium name="The Broad Institute Genomics Platform"/>
            <consortium name="The Broad Institute Genome Sequencing Center for Infectious Disease"/>
            <person name="Wu L."/>
            <person name="Ma J."/>
        </authorList>
    </citation>
    <scope>NUCLEOTIDE SEQUENCE [LARGE SCALE GENOMIC DNA]</scope>
    <source>
        <strain evidence="4">JCM 17110</strain>
    </source>
</reference>
<dbReference type="PANTHER" id="PTHR24321">
    <property type="entry name" value="DEHYDROGENASES, SHORT CHAIN"/>
    <property type="match status" value="1"/>
</dbReference>
<keyword evidence="2" id="KW-0560">Oxidoreductase</keyword>
<name>A0ABP6V0S4_9GAMM</name>
<gene>
    <name evidence="3" type="ORF">GCM10022394_01410</name>
</gene>
<dbReference type="EMBL" id="BAABCX010000001">
    <property type="protein sequence ID" value="GAA3526039.1"/>
    <property type="molecule type" value="Genomic_DNA"/>
</dbReference>
<dbReference type="CDD" id="cd05233">
    <property type="entry name" value="SDR_c"/>
    <property type="match status" value="1"/>
</dbReference>
<dbReference type="Proteomes" id="UP001500795">
    <property type="component" value="Unassembled WGS sequence"/>
</dbReference>
<sequence length="287" mass="30593">MGEAVMKELDNRTALITGGATLIGQAVADSFVAVGANVVILDIAAGPGSALARRLGDQALFLEVDITDDRQLGDAVQQAEAHFGGIDYLINLACSYLDDGADSDRAAWLSALDVNLVSAVMAARAVLPAMCRRGGGAVVNFTSISAKVAQTGRWLYPVSKAAMLHLTRSMALDFAADRVRVNSVSPGWTWSRVIEEVSGGDRARADRVAADYHLLGRLGEPREVANVVRFLCSEQASFVTGADYAVDGGYAVMGPEQQLPAIPRLAEQQTVSEQIDQSSPRMTWRQL</sequence>
<evidence type="ECO:0000313" key="4">
    <source>
        <dbReference type="Proteomes" id="UP001500795"/>
    </source>
</evidence>
<evidence type="ECO:0000256" key="2">
    <source>
        <dbReference type="ARBA" id="ARBA00023002"/>
    </source>
</evidence>
<dbReference type="SUPFAM" id="SSF51735">
    <property type="entry name" value="NAD(P)-binding Rossmann-fold domains"/>
    <property type="match status" value="1"/>
</dbReference>
<comment type="similarity">
    <text evidence="1">Belongs to the short-chain dehydrogenases/reductases (SDR) family.</text>
</comment>
<dbReference type="Pfam" id="PF13561">
    <property type="entry name" value="adh_short_C2"/>
    <property type="match status" value="1"/>
</dbReference>
<keyword evidence="4" id="KW-1185">Reference proteome</keyword>
<organism evidence="3 4">
    <name type="scientific">Zobellella aerophila</name>
    <dbReference type="NCBI Taxonomy" id="870480"/>
    <lineage>
        <taxon>Bacteria</taxon>
        <taxon>Pseudomonadati</taxon>
        <taxon>Pseudomonadota</taxon>
        <taxon>Gammaproteobacteria</taxon>
        <taxon>Aeromonadales</taxon>
        <taxon>Aeromonadaceae</taxon>
        <taxon>Zobellella</taxon>
    </lineage>
</organism>
<dbReference type="PRINTS" id="PR00081">
    <property type="entry name" value="GDHRDH"/>
</dbReference>
<accession>A0ABP6V0S4</accession>
<evidence type="ECO:0000313" key="3">
    <source>
        <dbReference type="EMBL" id="GAA3526039.1"/>
    </source>
</evidence>
<dbReference type="RefSeq" id="WP_344953611.1">
    <property type="nucleotide sequence ID" value="NZ_BAABCX010000001.1"/>
</dbReference>
<dbReference type="Gene3D" id="3.40.50.720">
    <property type="entry name" value="NAD(P)-binding Rossmann-like Domain"/>
    <property type="match status" value="1"/>
</dbReference>
<dbReference type="InterPro" id="IPR036291">
    <property type="entry name" value="NAD(P)-bd_dom_sf"/>
</dbReference>
<dbReference type="PRINTS" id="PR00080">
    <property type="entry name" value="SDRFAMILY"/>
</dbReference>